<dbReference type="Proteomes" id="UP000001542">
    <property type="component" value="Unassembled WGS sequence"/>
</dbReference>
<dbReference type="EMBL" id="DS113230">
    <property type="protein sequence ID" value="EAY17432.1"/>
    <property type="molecule type" value="Genomic_DNA"/>
</dbReference>
<dbReference type="VEuPathDB" id="TrichDB:TVAGG3_0384490"/>
<dbReference type="KEGG" id="tva:4775451"/>
<reference evidence="1" key="2">
    <citation type="journal article" date="2007" name="Science">
        <title>Draft genome sequence of the sexually transmitted pathogen Trichomonas vaginalis.</title>
        <authorList>
            <person name="Carlton J.M."/>
            <person name="Hirt R.P."/>
            <person name="Silva J.C."/>
            <person name="Delcher A.L."/>
            <person name="Schatz M."/>
            <person name="Zhao Q."/>
            <person name="Wortman J.R."/>
            <person name="Bidwell S.L."/>
            <person name="Alsmark U.C.M."/>
            <person name="Besteiro S."/>
            <person name="Sicheritz-Ponten T."/>
            <person name="Noel C.J."/>
            <person name="Dacks J.B."/>
            <person name="Foster P.G."/>
            <person name="Simillion C."/>
            <person name="Van de Peer Y."/>
            <person name="Miranda-Saavedra D."/>
            <person name="Barton G.J."/>
            <person name="Westrop G.D."/>
            <person name="Mueller S."/>
            <person name="Dessi D."/>
            <person name="Fiori P.L."/>
            <person name="Ren Q."/>
            <person name="Paulsen I."/>
            <person name="Zhang H."/>
            <person name="Bastida-Corcuera F.D."/>
            <person name="Simoes-Barbosa A."/>
            <person name="Brown M.T."/>
            <person name="Hayes R.D."/>
            <person name="Mukherjee M."/>
            <person name="Okumura C.Y."/>
            <person name="Schneider R."/>
            <person name="Smith A.J."/>
            <person name="Vanacova S."/>
            <person name="Villalvazo M."/>
            <person name="Haas B.J."/>
            <person name="Pertea M."/>
            <person name="Feldblyum T.V."/>
            <person name="Utterback T.R."/>
            <person name="Shu C.L."/>
            <person name="Osoegawa K."/>
            <person name="de Jong P.J."/>
            <person name="Hrdy I."/>
            <person name="Horvathova L."/>
            <person name="Zubacova Z."/>
            <person name="Dolezal P."/>
            <person name="Malik S.B."/>
            <person name="Logsdon J.M. Jr."/>
            <person name="Henze K."/>
            <person name="Gupta A."/>
            <person name="Wang C.C."/>
            <person name="Dunne R.L."/>
            <person name="Upcroft J.A."/>
            <person name="Upcroft P."/>
            <person name="White O."/>
            <person name="Salzberg S.L."/>
            <person name="Tang P."/>
            <person name="Chiu C.-H."/>
            <person name="Lee Y.-S."/>
            <person name="Embley T.M."/>
            <person name="Coombs G.H."/>
            <person name="Mottram J.C."/>
            <person name="Tachezy J."/>
            <person name="Fraser-Liggett C.M."/>
            <person name="Johnson P.J."/>
        </authorList>
    </citation>
    <scope>NUCLEOTIDE SEQUENCE [LARGE SCALE GENOMIC DNA]</scope>
    <source>
        <strain evidence="1">G3</strain>
    </source>
</reference>
<evidence type="ECO:0000313" key="1">
    <source>
        <dbReference type="EMBL" id="EAY17432.1"/>
    </source>
</evidence>
<dbReference type="InterPro" id="IPR026906">
    <property type="entry name" value="LRR_5"/>
</dbReference>
<evidence type="ECO:0008006" key="3">
    <source>
        <dbReference type="Google" id="ProtNLM"/>
    </source>
</evidence>
<keyword evidence="2" id="KW-1185">Reference proteome</keyword>
<dbReference type="SMR" id="A2DQ05"/>
<dbReference type="Pfam" id="PF13306">
    <property type="entry name" value="LRR_5"/>
    <property type="match status" value="2"/>
</dbReference>
<proteinExistence type="predicted"/>
<dbReference type="RefSeq" id="XP_001329567.1">
    <property type="nucleotide sequence ID" value="XM_001329532.1"/>
</dbReference>
<sequence>MNFQWDESTKTLTVISNDDKIEGVQTEHKTDAIHIVIQGQVKILGDQIFTSYSNVETIELPDSIEEFGNNIITFSKIKEIHIPLNLKIYHSNGPLEYNFKLEKYTIDENQQNFRVVDGVLYSKDMTKLVNIPPNYQSKIFTIPFGVTSIILSSVDYLQNIEQLIVPQTVNYIYGMLFRPKVIKKLIIYRNESMNDQITWVNTYDFNFRDSPIQQKDIIYTNSSLYATYYKENKTVVISSTDENNRYEYQDEILSLDTSITTIIYPKSVSKISSSSFKTLSHNQFTVEDFTNYTTISIYNFKYTFLCHQYFSLPSLLISSLFLMLL</sequence>
<dbReference type="VEuPathDB" id="TrichDB:TVAG_493740"/>
<name>A2DQ05_TRIV3</name>
<dbReference type="InterPro" id="IPR032675">
    <property type="entry name" value="LRR_dom_sf"/>
</dbReference>
<organism evidence="1 2">
    <name type="scientific">Trichomonas vaginalis (strain ATCC PRA-98 / G3)</name>
    <dbReference type="NCBI Taxonomy" id="412133"/>
    <lineage>
        <taxon>Eukaryota</taxon>
        <taxon>Metamonada</taxon>
        <taxon>Parabasalia</taxon>
        <taxon>Trichomonadida</taxon>
        <taxon>Trichomonadidae</taxon>
        <taxon>Trichomonas</taxon>
    </lineage>
</organism>
<dbReference type="Gene3D" id="3.80.10.10">
    <property type="entry name" value="Ribonuclease Inhibitor"/>
    <property type="match status" value="1"/>
</dbReference>
<evidence type="ECO:0000313" key="2">
    <source>
        <dbReference type="Proteomes" id="UP000001542"/>
    </source>
</evidence>
<dbReference type="AlphaFoldDB" id="A2DQ05"/>
<gene>
    <name evidence="1" type="ORF">TVAG_493740</name>
</gene>
<accession>A2DQ05</accession>
<reference evidence="1" key="1">
    <citation type="submission" date="2006-10" db="EMBL/GenBank/DDBJ databases">
        <authorList>
            <person name="Amadeo P."/>
            <person name="Zhao Q."/>
            <person name="Wortman J."/>
            <person name="Fraser-Liggett C."/>
            <person name="Carlton J."/>
        </authorList>
    </citation>
    <scope>NUCLEOTIDE SEQUENCE</scope>
    <source>
        <strain evidence="1">G3</strain>
    </source>
</reference>
<protein>
    <recommendedName>
        <fullName evidence="3">Surface antigen BspA-like</fullName>
    </recommendedName>
</protein>
<dbReference type="InParanoid" id="A2DQ05"/>